<proteinExistence type="predicted"/>
<reference evidence="1" key="1">
    <citation type="submission" date="2014-09" db="EMBL/GenBank/DDBJ databases">
        <authorList>
            <person name="Magalhaes I.L.F."/>
            <person name="Oliveira U."/>
            <person name="Santos F.R."/>
            <person name="Vidigal T.H.D.A."/>
            <person name="Brescovit A.D."/>
            <person name="Santos A.J."/>
        </authorList>
    </citation>
    <scope>NUCLEOTIDE SEQUENCE</scope>
    <source>
        <tissue evidence="1">Shoot tissue taken approximately 20 cm above the soil surface</tissue>
    </source>
</reference>
<accession>A0A0A8YND2</accession>
<reference evidence="1" key="2">
    <citation type="journal article" date="2015" name="Data Brief">
        <title>Shoot transcriptome of the giant reed, Arundo donax.</title>
        <authorList>
            <person name="Barrero R.A."/>
            <person name="Guerrero F.D."/>
            <person name="Moolhuijzen P."/>
            <person name="Goolsby J.A."/>
            <person name="Tidwell J."/>
            <person name="Bellgard S.E."/>
            <person name="Bellgard M.I."/>
        </authorList>
    </citation>
    <scope>NUCLEOTIDE SEQUENCE</scope>
    <source>
        <tissue evidence="1">Shoot tissue taken approximately 20 cm above the soil surface</tissue>
    </source>
</reference>
<name>A0A0A8YND2_ARUDO</name>
<organism evidence="1">
    <name type="scientific">Arundo donax</name>
    <name type="common">Giant reed</name>
    <name type="synonym">Donax arundinaceus</name>
    <dbReference type="NCBI Taxonomy" id="35708"/>
    <lineage>
        <taxon>Eukaryota</taxon>
        <taxon>Viridiplantae</taxon>
        <taxon>Streptophyta</taxon>
        <taxon>Embryophyta</taxon>
        <taxon>Tracheophyta</taxon>
        <taxon>Spermatophyta</taxon>
        <taxon>Magnoliopsida</taxon>
        <taxon>Liliopsida</taxon>
        <taxon>Poales</taxon>
        <taxon>Poaceae</taxon>
        <taxon>PACMAD clade</taxon>
        <taxon>Arundinoideae</taxon>
        <taxon>Arundineae</taxon>
        <taxon>Arundo</taxon>
    </lineage>
</organism>
<dbReference type="EMBL" id="GBRH01269686">
    <property type="protein sequence ID" value="JAD28209.1"/>
    <property type="molecule type" value="Transcribed_RNA"/>
</dbReference>
<dbReference type="PROSITE" id="PS51257">
    <property type="entry name" value="PROKAR_LIPOPROTEIN"/>
    <property type="match status" value="1"/>
</dbReference>
<dbReference type="AlphaFoldDB" id="A0A0A8YND2"/>
<evidence type="ECO:0000313" key="1">
    <source>
        <dbReference type="EMBL" id="JAD28209.1"/>
    </source>
</evidence>
<protein>
    <submittedName>
        <fullName evidence="1">Uncharacterized protein</fullName>
    </submittedName>
</protein>
<sequence length="30" mass="3319">MKNQSSCNGGSLILLNRSQYPPPSYIFISC</sequence>